<feature type="domain" description="Glycosyltransferase subfamily 4-like N-terminal" evidence="4">
    <location>
        <begin position="39"/>
        <end position="198"/>
    </location>
</feature>
<dbReference type="InterPro" id="IPR050194">
    <property type="entry name" value="Glycosyltransferase_grp1"/>
</dbReference>
<proteinExistence type="predicted"/>
<dbReference type="Pfam" id="PF13692">
    <property type="entry name" value="Glyco_trans_1_4"/>
    <property type="match status" value="1"/>
</dbReference>
<dbReference type="Proteomes" id="UP001597402">
    <property type="component" value="Unassembled WGS sequence"/>
</dbReference>
<name>A0ABW4X8A0_9ACTN</name>
<keyword evidence="6" id="KW-1185">Reference proteome</keyword>
<gene>
    <name evidence="5" type="ORF">ACFSHS_08065</name>
</gene>
<dbReference type="InterPro" id="IPR028098">
    <property type="entry name" value="Glyco_trans_4-like_N"/>
</dbReference>
<organism evidence="5 6">
    <name type="scientific">Blastococcus deserti</name>
    <dbReference type="NCBI Taxonomy" id="2259033"/>
    <lineage>
        <taxon>Bacteria</taxon>
        <taxon>Bacillati</taxon>
        <taxon>Actinomycetota</taxon>
        <taxon>Actinomycetes</taxon>
        <taxon>Geodermatophilales</taxon>
        <taxon>Geodermatophilaceae</taxon>
        <taxon>Blastococcus</taxon>
    </lineage>
</organism>
<dbReference type="RefSeq" id="WP_376873912.1">
    <property type="nucleotide sequence ID" value="NZ_JBHUHP010000009.1"/>
</dbReference>
<evidence type="ECO:0000313" key="6">
    <source>
        <dbReference type="Proteomes" id="UP001597402"/>
    </source>
</evidence>
<evidence type="ECO:0000259" key="4">
    <source>
        <dbReference type="Pfam" id="PF13439"/>
    </source>
</evidence>
<comment type="caution">
    <text evidence="5">The sequence shown here is derived from an EMBL/GenBank/DDBJ whole genome shotgun (WGS) entry which is preliminary data.</text>
</comment>
<evidence type="ECO:0000256" key="2">
    <source>
        <dbReference type="ARBA" id="ARBA00022679"/>
    </source>
</evidence>
<keyword evidence="2 5" id="KW-0808">Transferase</keyword>
<dbReference type="PANTHER" id="PTHR45947">
    <property type="entry name" value="SULFOQUINOVOSYL TRANSFERASE SQD2"/>
    <property type="match status" value="1"/>
</dbReference>
<accession>A0ABW4X8A0</accession>
<evidence type="ECO:0000313" key="5">
    <source>
        <dbReference type="EMBL" id="MFD2091532.1"/>
    </source>
</evidence>
<keyword evidence="1 5" id="KW-0328">Glycosyltransferase</keyword>
<evidence type="ECO:0000256" key="1">
    <source>
        <dbReference type="ARBA" id="ARBA00022676"/>
    </source>
</evidence>
<reference evidence="6" key="1">
    <citation type="journal article" date="2019" name="Int. J. Syst. Evol. Microbiol.">
        <title>The Global Catalogue of Microorganisms (GCM) 10K type strain sequencing project: providing services to taxonomists for standard genome sequencing and annotation.</title>
        <authorList>
            <consortium name="The Broad Institute Genomics Platform"/>
            <consortium name="The Broad Institute Genome Sequencing Center for Infectious Disease"/>
            <person name="Wu L."/>
            <person name="Ma J."/>
        </authorList>
    </citation>
    <scope>NUCLEOTIDE SEQUENCE [LARGE SCALE GENOMIC DNA]</scope>
    <source>
        <strain evidence="6">JCM 3338</strain>
    </source>
</reference>
<dbReference type="EMBL" id="JBHUHP010000009">
    <property type="protein sequence ID" value="MFD2091532.1"/>
    <property type="molecule type" value="Genomic_DNA"/>
</dbReference>
<dbReference type="GO" id="GO:0016757">
    <property type="term" value="F:glycosyltransferase activity"/>
    <property type="evidence" value="ECO:0007669"/>
    <property type="project" value="UniProtKB-KW"/>
</dbReference>
<dbReference type="Gene3D" id="3.40.50.2000">
    <property type="entry name" value="Glycogen Phosphorylase B"/>
    <property type="match status" value="2"/>
</dbReference>
<protein>
    <submittedName>
        <fullName evidence="5">Glycosyltransferase</fullName>
        <ecNumber evidence="5">2.4.-.-</ecNumber>
    </submittedName>
</protein>
<feature type="region of interest" description="Disordered" evidence="3">
    <location>
        <begin position="1"/>
        <end position="23"/>
    </location>
</feature>
<dbReference type="Pfam" id="PF13439">
    <property type="entry name" value="Glyco_transf_4"/>
    <property type="match status" value="1"/>
</dbReference>
<evidence type="ECO:0000256" key="3">
    <source>
        <dbReference type="SAM" id="MobiDB-lite"/>
    </source>
</evidence>
<dbReference type="SUPFAM" id="SSF53756">
    <property type="entry name" value="UDP-Glycosyltransferase/glycogen phosphorylase"/>
    <property type="match status" value="1"/>
</dbReference>
<sequence>MDRLTDAGVTATSSLAPGRHTSAPSRRLRILHVSETYGGGVETLVRQFTAQQISRGHSVHLLAPPGMASVQGVERSTWEPRRSRPTSVVPAVRTLRRTVRLHQPDVVHLHSFVAGLLGRLPVPAPLRLDVPVLYQPHAWSFQVFGMRSAATAMRAWERRASSRTDVLLTNCSDEVEEGRRSGITTAARVLGVAVDLERFRPASEALRERARRDLGLTARHVLLCMGRLAHQKGQDLLVAAWEQRRPPDTVLVLLGPGDPAPLRALAPTQWGRSLVAAGGQDDVRPWLWATDVLLLPSRYETIGLCVAEAMACGVPVVATDVNGVRETVVAGPARPAGAVVPVRDMDALLDEAKTRLEDPLLRRTEGMNGRARAEELFRPERLADRLEDAYRDAVRAHRERTGERETTS</sequence>
<dbReference type="PANTHER" id="PTHR45947:SF3">
    <property type="entry name" value="SULFOQUINOVOSYL TRANSFERASE SQD2"/>
    <property type="match status" value="1"/>
</dbReference>
<dbReference type="EC" id="2.4.-.-" evidence="5"/>